<protein>
    <submittedName>
        <fullName evidence="7">Calcium/sodium antiporter</fullName>
    </submittedName>
</protein>
<dbReference type="PANTHER" id="PTHR10846">
    <property type="entry name" value="SODIUM/POTASSIUM/CALCIUM EXCHANGER"/>
    <property type="match status" value="1"/>
</dbReference>
<evidence type="ECO:0000259" key="6">
    <source>
        <dbReference type="Pfam" id="PF01699"/>
    </source>
</evidence>
<feature type="domain" description="Sodium/calcium exchanger membrane region" evidence="6">
    <location>
        <begin position="4"/>
        <end position="140"/>
    </location>
</feature>
<feature type="transmembrane region" description="Helical" evidence="5">
    <location>
        <begin position="34"/>
        <end position="55"/>
    </location>
</feature>
<evidence type="ECO:0000256" key="2">
    <source>
        <dbReference type="ARBA" id="ARBA00022692"/>
    </source>
</evidence>
<sequence>MLTTLTLIISLFFLLWSAHHLVIGSSGIAQYYRIPPLFIGLTIVAIGTTAPEIMVSITAAIHGKSDIALGNAIGSNIANIGLIIGIITLIRPLKTQSRLLQREYPILFIIMLFAYILFIDNYLSRIDGLLLLLGSVILMIYFAYASQKIKKEDPLIAEFKEILSSSRSLKTNIFSIILGIIILPVSARFLVNSASEIAAWMGISELIIGLTILAIGTSLPELATSAVAAIKHEDDISIGNILGSNMFNILLVIAFPGIINPNTIPSSVIWRDIPVMFVLTAALLIFNIFGKKQLRYWHGGLLLLIYLFYFITIVLNATL</sequence>
<keyword evidence="2 5" id="KW-0812">Transmembrane</keyword>
<dbReference type="Gene3D" id="1.20.1420.30">
    <property type="entry name" value="NCX, central ion-binding region"/>
    <property type="match status" value="1"/>
</dbReference>
<feature type="transmembrane region" description="Helical" evidence="5">
    <location>
        <begin position="67"/>
        <end position="90"/>
    </location>
</feature>
<reference evidence="7 8" key="1">
    <citation type="submission" date="2019-03" db="EMBL/GenBank/DDBJ databases">
        <title>Diverse conjugative elements silence natural transformation in Legionella species.</title>
        <authorList>
            <person name="Durieux I."/>
            <person name="Ginevra C."/>
            <person name="Attaiech L."/>
            <person name="Picq K."/>
            <person name="Juan P.A."/>
            <person name="Jarraud S."/>
            <person name="Charpentier X."/>
        </authorList>
    </citation>
    <scope>NUCLEOTIDE SEQUENCE [LARGE SCALE GENOMIC DNA]</scope>
    <source>
        <strain evidence="7 8">HL-0427-4011</strain>
    </source>
</reference>
<dbReference type="InterPro" id="IPR004837">
    <property type="entry name" value="NaCa_Exmemb"/>
</dbReference>
<dbReference type="Proteomes" id="UP000295517">
    <property type="component" value="Chromosome"/>
</dbReference>
<dbReference type="GO" id="GO:0006874">
    <property type="term" value="P:intracellular calcium ion homeostasis"/>
    <property type="evidence" value="ECO:0007669"/>
    <property type="project" value="TreeGrafter"/>
</dbReference>
<feature type="transmembrane region" description="Helical" evidence="5">
    <location>
        <begin position="236"/>
        <end position="256"/>
    </location>
</feature>
<proteinExistence type="predicted"/>
<dbReference type="InterPro" id="IPR044880">
    <property type="entry name" value="NCX_ion-bd_dom_sf"/>
</dbReference>
<accession>A0AAX1EKD1</accession>
<dbReference type="Pfam" id="PF01699">
    <property type="entry name" value="Na_Ca_ex"/>
    <property type="match status" value="2"/>
</dbReference>
<evidence type="ECO:0000256" key="3">
    <source>
        <dbReference type="ARBA" id="ARBA00022989"/>
    </source>
</evidence>
<feature type="domain" description="Sodium/calcium exchanger membrane region" evidence="6">
    <location>
        <begin position="173"/>
        <end position="313"/>
    </location>
</feature>
<evidence type="ECO:0000256" key="4">
    <source>
        <dbReference type="ARBA" id="ARBA00023136"/>
    </source>
</evidence>
<dbReference type="NCBIfam" id="TIGR00367">
    <property type="entry name" value="calcium/sodium antiporter"/>
    <property type="match status" value="1"/>
</dbReference>
<dbReference type="PANTHER" id="PTHR10846:SF8">
    <property type="entry name" value="INNER MEMBRANE PROTEIN YRBG"/>
    <property type="match status" value="1"/>
</dbReference>
<evidence type="ECO:0000313" key="7">
    <source>
        <dbReference type="EMBL" id="QBR85329.1"/>
    </source>
</evidence>
<evidence type="ECO:0000256" key="5">
    <source>
        <dbReference type="SAM" id="Phobius"/>
    </source>
</evidence>
<name>A0AAX1EKD1_9GAMM</name>
<dbReference type="EMBL" id="CP038254">
    <property type="protein sequence ID" value="QBR85329.1"/>
    <property type="molecule type" value="Genomic_DNA"/>
</dbReference>
<comment type="subcellular location">
    <subcellularLocation>
        <location evidence="1">Membrane</location>
        <topology evidence="1">Multi-pass membrane protein</topology>
    </subcellularLocation>
</comment>
<evidence type="ECO:0000256" key="1">
    <source>
        <dbReference type="ARBA" id="ARBA00004141"/>
    </source>
</evidence>
<feature type="transmembrane region" description="Helical" evidence="5">
    <location>
        <begin position="296"/>
        <end position="317"/>
    </location>
</feature>
<dbReference type="GO" id="GO:0005886">
    <property type="term" value="C:plasma membrane"/>
    <property type="evidence" value="ECO:0007669"/>
    <property type="project" value="TreeGrafter"/>
</dbReference>
<dbReference type="InterPro" id="IPR004481">
    <property type="entry name" value="K/Na/Ca-exchanger"/>
</dbReference>
<feature type="transmembrane region" description="Helical" evidence="5">
    <location>
        <begin position="268"/>
        <end position="290"/>
    </location>
</feature>
<evidence type="ECO:0000313" key="8">
    <source>
        <dbReference type="Proteomes" id="UP000295517"/>
    </source>
</evidence>
<feature type="transmembrane region" description="Helical" evidence="5">
    <location>
        <begin position="102"/>
        <end position="119"/>
    </location>
</feature>
<keyword evidence="4 5" id="KW-0472">Membrane</keyword>
<dbReference type="AlphaFoldDB" id="A0AAX1EKD1"/>
<dbReference type="GO" id="GO:0005262">
    <property type="term" value="F:calcium channel activity"/>
    <property type="evidence" value="ECO:0007669"/>
    <property type="project" value="TreeGrafter"/>
</dbReference>
<feature type="transmembrane region" description="Helical" evidence="5">
    <location>
        <begin position="126"/>
        <end position="144"/>
    </location>
</feature>
<gene>
    <name evidence="7" type="ORF">E3983_05815</name>
</gene>
<organism evidence="7 8">
    <name type="scientific">Legionella israelensis</name>
    <dbReference type="NCBI Taxonomy" id="454"/>
    <lineage>
        <taxon>Bacteria</taxon>
        <taxon>Pseudomonadati</taxon>
        <taxon>Pseudomonadota</taxon>
        <taxon>Gammaproteobacteria</taxon>
        <taxon>Legionellales</taxon>
        <taxon>Legionellaceae</taxon>
        <taxon>Legionella</taxon>
    </lineage>
</organism>
<feature type="transmembrane region" description="Helical" evidence="5">
    <location>
        <begin position="173"/>
        <end position="191"/>
    </location>
</feature>
<keyword evidence="3 5" id="KW-1133">Transmembrane helix</keyword>
<dbReference type="GO" id="GO:0008273">
    <property type="term" value="F:calcium, potassium:sodium antiporter activity"/>
    <property type="evidence" value="ECO:0007669"/>
    <property type="project" value="TreeGrafter"/>
</dbReference>